<evidence type="ECO:0000313" key="2">
    <source>
        <dbReference type="EMBL" id="KZV95929.1"/>
    </source>
</evidence>
<dbReference type="SUPFAM" id="SSF81383">
    <property type="entry name" value="F-box domain"/>
    <property type="match status" value="1"/>
</dbReference>
<dbReference type="EMBL" id="KV425949">
    <property type="protein sequence ID" value="KZV95929.1"/>
    <property type="molecule type" value="Genomic_DNA"/>
</dbReference>
<proteinExistence type="predicted"/>
<gene>
    <name evidence="2" type="ORF">EXIGLDRAFT_747896</name>
</gene>
<dbReference type="InParanoid" id="A0A166AX22"/>
<evidence type="ECO:0000313" key="3">
    <source>
        <dbReference type="Proteomes" id="UP000077266"/>
    </source>
</evidence>
<name>A0A166AX22_EXIGL</name>
<accession>A0A166AX22</accession>
<dbReference type="STRING" id="1314781.A0A166AX22"/>
<evidence type="ECO:0000259" key="1">
    <source>
        <dbReference type="PROSITE" id="PS50181"/>
    </source>
</evidence>
<feature type="domain" description="F-box" evidence="1">
    <location>
        <begin position="45"/>
        <end position="94"/>
    </location>
</feature>
<protein>
    <recommendedName>
        <fullName evidence="1">F-box domain-containing protein</fullName>
    </recommendedName>
</protein>
<organism evidence="2 3">
    <name type="scientific">Exidia glandulosa HHB12029</name>
    <dbReference type="NCBI Taxonomy" id="1314781"/>
    <lineage>
        <taxon>Eukaryota</taxon>
        <taxon>Fungi</taxon>
        <taxon>Dikarya</taxon>
        <taxon>Basidiomycota</taxon>
        <taxon>Agaricomycotina</taxon>
        <taxon>Agaricomycetes</taxon>
        <taxon>Auriculariales</taxon>
        <taxon>Exidiaceae</taxon>
        <taxon>Exidia</taxon>
    </lineage>
</organism>
<dbReference type="AlphaFoldDB" id="A0A166AX22"/>
<keyword evidence="3" id="KW-1185">Reference proteome</keyword>
<sequence length="727" mass="81900">MSTNALFAANLQALGGTPAPGPLSKQAKKRARRLAAQAQAVQDDFFDILRLSPEILDSILSYAHPGALVRLIWTCKRFASQLLSRKSAPIWTAARIYGAESVPICPEDVSELRWAYLLFGPSECYTCEEMGVRKIVFAFRRRVCPKCATANQLLEPEAGAFVHVLSLVPHIYTWNSTMPAGAPLVKIYWRPDVERMLERFDRLDDEEKAELQKQASLVVDDAEEQVAWAVRVLGNQELRPEPTAEEQTLIDAHVVYVQETLIAEARWDSFFISRLDGSQWLDGPPAQVELSAAAWDALRPQLEGALRTIYIGWLRSASRDRMPVARQLYIDLVIANKVPPAEWYILPAVDDILKTKEARDVHVVEEVLDVQIARWCQDHLHDIARRHVGLVAPAPTREEERRVENQIQELHHANVVYACPSPTAWCGGRQTALTIQGVTPRDGVVPFCGLREALLHERRHREMRVLDSEPAEKVELEVSARGSTAADAVLDVAMANLGLDLREKSPQDVDKALDKARFVCATCVERDPKGLGRVAMDWRRCISHFLEVSEEDHPVPSFRVVEGVFGLRGARQKDVNALKLSRDWACALCDAHCFNWQPLDAVLKHIHQYFNHIPYFVVSFLFSDRHPDVRNPNEDEHYLWAGSTPRALPAPLLTGTVTKAPTKGKKVDGPDDQPHKFSCVKCENTKKKSGSHFKGVEAVLDHLLAVHKVLKDEAKEKKHYRRVVTEM</sequence>
<dbReference type="Proteomes" id="UP000077266">
    <property type="component" value="Unassembled WGS sequence"/>
</dbReference>
<dbReference type="PROSITE" id="PS50181">
    <property type="entry name" value="FBOX"/>
    <property type="match status" value="1"/>
</dbReference>
<dbReference type="InterPro" id="IPR001810">
    <property type="entry name" value="F-box_dom"/>
</dbReference>
<dbReference type="OrthoDB" id="2322499at2759"/>
<reference evidence="2 3" key="1">
    <citation type="journal article" date="2016" name="Mol. Biol. Evol.">
        <title>Comparative Genomics of Early-Diverging Mushroom-Forming Fungi Provides Insights into the Origins of Lignocellulose Decay Capabilities.</title>
        <authorList>
            <person name="Nagy L.G."/>
            <person name="Riley R."/>
            <person name="Tritt A."/>
            <person name="Adam C."/>
            <person name="Daum C."/>
            <person name="Floudas D."/>
            <person name="Sun H."/>
            <person name="Yadav J.S."/>
            <person name="Pangilinan J."/>
            <person name="Larsson K.H."/>
            <person name="Matsuura K."/>
            <person name="Barry K."/>
            <person name="Labutti K."/>
            <person name="Kuo R."/>
            <person name="Ohm R.A."/>
            <person name="Bhattacharya S.S."/>
            <person name="Shirouzu T."/>
            <person name="Yoshinaga Y."/>
            <person name="Martin F.M."/>
            <person name="Grigoriev I.V."/>
            <person name="Hibbett D.S."/>
        </authorList>
    </citation>
    <scope>NUCLEOTIDE SEQUENCE [LARGE SCALE GENOMIC DNA]</scope>
    <source>
        <strain evidence="2 3">HHB12029</strain>
    </source>
</reference>
<dbReference type="InterPro" id="IPR036047">
    <property type="entry name" value="F-box-like_dom_sf"/>
</dbReference>